<reference evidence="2" key="2">
    <citation type="journal article" date="2023" name="IMA Fungus">
        <title>Comparative genomic study of the Penicillium genus elucidates a diverse pangenome and 15 lateral gene transfer events.</title>
        <authorList>
            <person name="Petersen C."/>
            <person name="Sorensen T."/>
            <person name="Nielsen M.R."/>
            <person name="Sondergaard T.E."/>
            <person name="Sorensen J.L."/>
            <person name="Fitzpatrick D.A."/>
            <person name="Frisvad J.C."/>
            <person name="Nielsen K.L."/>
        </authorList>
    </citation>
    <scope>NUCLEOTIDE SEQUENCE</scope>
    <source>
        <strain evidence="2">IBT 15544</strain>
    </source>
</reference>
<sequence length="164" mass="19183">MFGNPRWNTYNLFAISIGVLALFSFPYFRGWSYEIFLRATNYSLLHLYTAPGGISRCMILRQNCISILPLVSWGRLYVWNSCLFYIGMGYFQAAVLLEPMYYSQLLNLRENLLTPHRITENTNHYETALLVISGFRIAASIPYLKKIIYRYNICTSDVRRLHLV</sequence>
<gene>
    <name evidence="2" type="ORF">N7498_002714</name>
</gene>
<name>A0A9W9NAK8_9EURO</name>
<accession>A0A9W9NAK8</accession>
<keyword evidence="1" id="KW-0472">Membrane</keyword>
<dbReference type="Proteomes" id="UP001150904">
    <property type="component" value="Unassembled WGS sequence"/>
</dbReference>
<reference evidence="2" key="1">
    <citation type="submission" date="2022-12" db="EMBL/GenBank/DDBJ databases">
        <authorList>
            <person name="Petersen C."/>
        </authorList>
    </citation>
    <scope>NUCLEOTIDE SEQUENCE</scope>
    <source>
        <strain evidence="2">IBT 15544</strain>
    </source>
</reference>
<dbReference type="EMBL" id="JAPQKR010000005">
    <property type="protein sequence ID" value="KAJ5216307.1"/>
    <property type="molecule type" value="Genomic_DNA"/>
</dbReference>
<protein>
    <submittedName>
        <fullName evidence="2">Metalloreductase</fullName>
    </submittedName>
</protein>
<dbReference type="GeneID" id="83177077"/>
<dbReference type="AlphaFoldDB" id="A0A9W9NAK8"/>
<feature type="transmembrane region" description="Helical" evidence="1">
    <location>
        <begin position="76"/>
        <end position="97"/>
    </location>
</feature>
<keyword evidence="1" id="KW-0812">Transmembrane</keyword>
<dbReference type="RefSeq" id="XP_058312120.1">
    <property type="nucleotide sequence ID" value="XM_058449776.1"/>
</dbReference>
<keyword evidence="3" id="KW-1185">Reference proteome</keyword>
<feature type="non-terminal residue" evidence="2">
    <location>
        <position position="164"/>
    </location>
</feature>
<dbReference type="OrthoDB" id="4494341at2759"/>
<evidence type="ECO:0000256" key="1">
    <source>
        <dbReference type="SAM" id="Phobius"/>
    </source>
</evidence>
<evidence type="ECO:0000313" key="3">
    <source>
        <dbReference type="Proteomes" id="UP001150904"/>
    </source>
</evidence>
<feature type="transmembrane region" description="Helical" evidence="1">
    <location>
        <begin position="12"/>
        <end position="28"/>
    </location>
</feature>
<organism evidence="2 3">
    <name type="scientific">Penicillium cinerascens</name>
    <dbReference type="NCBI Taxonomy" id="70096"/>
    <lineage>
        <taxon>Eukaryota</taxon>
        <taxon>Fungi</taxon>
        <taxon>Dikarya</taxon>
        <taxon>Ascomycota</taxon>
        <taxon>Pezizomycotina</taxon>
        <taxon>Eurotiomycetes</taxon>
        <taxon>Eurotiomycetidae</taxon>
        <taxon>Eurotiales</taxon>
        <taxon>Aspergillaceae</taxon>
        <taxon>Penicillium</taxon>
    </lineage>
</organism>
<evidence type="ECO:0000313" key="2">
    <source>
        <dbReference type="EMBL" id="KAJ5216307.1"/>
    </source>
</evidence>
<keyword evidence="1" id="KW-1133">Transmembrane helix</keyword>
<comment type="caution">
    <text evidence="2">The sequence shown here is derived from an EMBL/GenBank/DDBJ whole genome shotgun (WGS) entry which is preliminary data.</text>
</comment>
<proteinExistence type="predicted"/>